<name>A0A381NLG5_9ZZZZ</name>
<protein>
    <submittedName>
        <fullName evidence="1">Uncharacterized protein</fullName>
    </submittedName>
</protein>
<reference evidence="1" key="1">
    <citation type="submission" date="2018-05" db="EMBL/GenBank/DDBJ databases">
        <authorList>
            <person name="Lanie J.A."/>
            <person name="Ng W.-L."/>
            <person name="Kazmierczak K.M."/>
            <person name="Andrzejewski T.M."/>
            <person name="Davidsen T.M."/>
            <person name="Wayne K.J."/>
            <person name="Tettelin H."/>
            <person name="Glass J.I."/>
            <person name="Rusch D."/>
            <person name="Podicherti R."/>
            <person name="Tsui H.-C.T."/>
            <person name="Winkler M.E."/>
        </authorList>
    </citation>
    <scope>NUCLEOTIDE SEQUENCE</scope>
</reference>
<gene>
    <name evidence="1" type="ORF">METZ01_LOCUS8300</name>
</gene>
<proteinExistence type="predicted"/>
<dbReference type="EMBL" id="UINC01000444">
    <property type="protein sequence ID" value="SUZ55446.1"/>
    <property type="molecule type" value="Genomic_DNA"/>
</dbReference>
<accession>A0A381NLG5</accession>
<sequence>MLEKNQSVLEGIGIASVSWLDSANTFHRHYFVAAVSESSLMHFHRNRIKAGVDFKHPHKWIRGTRAAKRLYGT</sequence>
<evidence type="ECO:0000313" key="1">
    <source>
        <dbReference type="EMBL" id="SUZ55446.1"/>
    </source>
</evidence>
<organism evidence="1">
    <name type="scientific">marine metagenome</name>
    <dbReference type="NCBI Taxonomy" id="408172"/>
    <lineage>
        <taxon>unclassified sequences</taxon>
        <taxon>metagenomes</taxon>
        <taxon>ecological metagenomes</taxon>
    </lineage>
</organism>
<dbReference type="AlphaFoldDB" id="A0A381NLG5"/>